<dbReference type="EMBL" id="MU794955">
    <property type="protein sequence ID" value="KAJ3815113.1"/>
    <property type="molecule type" value="Genomic_DNA"/>
</dbReference>
<name>A0ACC1UE75_9AGAR</name>
<accession>A0ACC1UE75</accession>
<comment type="caution">
    <text evidence="1">The sequence shown here is derived from an EMBL/GenBank/DDBJ whole genome shotgun (WGS) entry which is preliminary data.</text>
</comment>
<protein>
    <submittedName>
        <fullName evidence="1">Uncharacterized protein</fullName>
    </submittedName>
</protein>
<evidence type="ECO:0000313" key="1">
    <source>
        <dbReference type="EMBL" id="KAJ3815113.1"/>
    </source>
</evidence>
<proteinExistence type="predicted"/>
<gene>
    <name evidence="1" type="ORF">F5876DRAFT_72365</name>
</gene>
<organism evidence="1 2">
    <name type="scientific">Lentinula aff. lateritia</name>
    <dbReference type="NCBI Taxonomy" id="2804960"/>
    <lineage>
        <taxon>Eukaryota</taxon>
        <taxon>Fungi</taxon>
        <taxon>Dikarya</taxon>
        <taxon>Basidiomycota</taxon>
        <taxon>Agaricomycotina</taxon>
        <taxon>Agaricomycetes</taxon>
        <taxon>Agaricomycetidae</taxon>
        <taxon>Agaricales</taxon>
        <taxon>Marasmiineae</taxon>
        <taxon>Omphalotaceae</taxon>
        <taxon>Lentinula</taxon>
    </lineage>
</organism>
<sequence length="448" mass="48522">MVDGRTLASKSSSVKTAARTDPSNAHARSSSQGQAFLTCMNKFSVAPQPNSPLLMNKSKTDLGSTGNGSALGVFSVASMGAAPASSYGIFKVSTPSTSATPQAPAGELSTTDLGMRVAPDLVLSVELTPVEESKKRKHSEVESEDNTSIWGQVKDTERVDQHSPLWRKRPGRAKKQEKPQPEEATINNTCSGYIPPSYMYSSNHMHPSRYSASYVPTPSNPSAQTSTMYISLGSNPASASTSLSNLPTPAAVPTFAYYPPPHSYMQTPGYHDPYIISSSPSYPPPYTYPYSGLYTYPSHATYPGYGASAYPGFPAYPSQRQSTEYYMPPGSNHLKSKSRYVEVLETRASMKSKGKAGKGNRFLSSEGIAPANDDAPEDEVKAKTMQIETRPSSSATSERICHAKSCRRAISQDETSTESEAKVQTRISKSSFLIYDFDTMNIRAEFDC</sequence>
<reference evidence="1" key="1">
    <citation type="submission" date="2022-09" db="EMBL/GenBank/DDBJ databases">
        <title>A Global Phylogenomic Analysis of the Shiitake Genus Lentinula.</title>
        <authorList>
            <consortium name="DOE Joint Genome Institute"/>
            <person name="Sierra-Patev S."/>
            <person name="Min B."/>
            <person name="Naranjo-Ortiz M."/>
            <person name="Looney B."/>
            <person name="Konkel Z."/>
            <person name="Slot J.C."/>
            <person name="Sakamoto Y."/>
            <person name="Steenwyk J.L."/>
            <person name="Rokas A."/>
            <person name="Carro J."/>
            <person name="Camarero S."/>
            <person name="Ferreira P."/>
            <person name="Molpeceres G."/>
            <person name="Ruiz-Duenas F.J."/>
            <person name="Serrano A."/>
            <person name="Henrissat B."/>
            <person name="Drula E."/>
            <person name="Hughes K.W."/>
            <person name="Mata J.L."/>
            <person name="Ishikawa N.K."/>
            <person name="Vargas-Isla R."/>
            <person name="Ushijima S."/>
            <person name="Smith C.A."/>
            <person name="Ahrendt S."/>
            <person name="Andreopoulos W."/>
            <person name="He G."/>
            <person name="Labutti K."/>
            <person name="Lipzen A."/>
            <person name="Ng V."/>
            <person name="Riley R."/>
            <person name="Sandor L."/>
            <person name="Barry K."/>
            <person name="Martinez A.T."/>
            <person name="Xiao Y."/>
            <person name="Gibbons J.G."/>
            <person name="Terashima K."/>
            <person name="Grigoriev I.V."/>
            <person name="Hibbett D.S."/>
        </authorList>
    </citation>
    <scope>NUCLEOTIDE SEQUENCE</scope>
    <source>
        <strain evidence="1">TMI1499</strain>
    </source>
</reference>
<dbReference type="Proteomes" id="UP001163835">
    <property type="component" value="Unassembled WGS sequence"/>
</dbReference>
<evidence type="ECO:0000313" key="2">
    <source>
        <dbReference type="Proteomes" id="UP001163835"/>
    </source>
</evidence>
<keyword evidence="2" id="KW-1185">Reference proteome</keyword>